<dbReference type="Gene3D" id="3.40.30.10">
    <property type="entry name" value="Glutaredoxin"/>
    <property type="match status" value="1"/>
</dbReference>
<dbReference type="Gene3D" id="1.20.1050.10">
    <property type="match status" value="1"/>
</dbReference>
<keyword evidence="4" id="KW-1185">Reference proteome</keyword>
<organism evidence="3 4">
    <name type="scientific">Pseudoxanthomonas daejeonensis</name>
    <dbReference type="NCBI Taxonomy" id="266062"/>
    <lineage>
        <taxon>Bacteria</taxon>
        <taxon>Pseudomonadati</taxon>
        <taxon>Pseudomonadota</taxon>
        <taxon>Gammaproteobacteria</taxon>
        <taxon>Lysobacterales</taxon>
        <taxon>Lysobacteraceae</taxon>
        <taxon>Pseudoxanthomonas</taxon>
    </lineage>
</organism>
<protein>
    <submittedName>
        <fullName evidence="3">Glutathione S-transferase</fullName>
    </submittedName>
</protein>
<dbReference type="InterPro" id="IPR010987">
    <property type="entry name" value="Glutathione-S-Trfase_C-like"/>
</dbReference>
<dbReference type="Pfam" id="PF13417">
    <property type="entry name" value="GST_N_3"/>
    <property type="match status" value="1"/>
</dbReference>
<sequence>MTLALYAHPFSSYSQKALIALYANGIAFEYRNLEDPAHQQALETLWPMKRFPVLVDSAAEAGTQPVIEATAIIEYLHVRHPGPVRLLPDDPLAAVQVRMLDRFFDNYVSTPQQKLVFDAIRPAADRDAYGVGEATRMLDIAYVWLERHLADGRCWATGDTPSLADCGAAPFLFYADWTYPIPHGLGLVHAYRARLLAWPAFARAVDEARPFRSYFPLGAPDRD</sequence>
<proteinExistence type="predicted"/>
<accession>A0ABQ6Z8C9</accession>
<gene>
    <name evidence="3" type="ORF">CSC65_07225</name>
</gene>
<dbReference type="PANTHER" id="PTHR44051:SF9">
    <property type="entry name" value="GLUTATHIONE S-TRANSFERASE 1"/>
    <property type="match status" value="1"/>
</dbReference>
<dbReference type="PROSITE" id="PS50405">
    <property type="entry name" value="GST_CTER"/>
    <property type="match status" value="1"/>
</dbReference>
<dbReference type="CDD" id="cd00299">
    <property type="entry name" value="GST_C_family"/>
    <property type="match status" value="1"/>
</dbReference>
<feature type="domain" description="GST C-terminal" evidence="2">
    <location>
        <begin position="90"/>
        <end position="217"/>
    </location>
</feature>
<dbReference type="CDD" id="cd00570">
    <property type="entry name" value="GST_N_family"/>
    <property type="match status" value="1"/>
</dbReference>
<dbReference type="Proteomes" id="UP000788419">
    <property type="component" value="Unassembled WGS sequence"/>
</dbReference>
<dbReference type="EMBL" id="PDWN01000006">
    <property type="protein sequence ID" value="KAF1695002.1"/>
    <property type="molecule type" value="Genomic_DNA"/>
</dbReference>
<dbReference type="SFLD" id="SFLDG00358">
    <property type="entry name" value="Main_(cytGST)"/>
    <property type="match status" value="1"/>
</dbReference>
<reference evidence="3 4" key="1">
    <citation type="submission" date="2017-10" db="EMBL/GenBank/DDBJ databases">
        <title>Whole genome sequencing of members of genus Pseudoxanthomonas.</title>
        <authorList>
            <person name="Kumar S."/>
            <person name="Bansal K."/>
            <person name="Kaur A."/>
            <person name="Patil P."/>
            <person name="Sharma S."/>
            <person name="Patil P.B."/>
        </authorList>
    </citation>
    <scope>NUCLEOTIDE SEQUENCE [LARGE SCALE GENOMIC DNA]</scope>
    <source>
        <strain evidence="3 4">DSM 17801</strain>
    </source>
</reference>
<dbReference type="InterPro" id="IPR036282">
    <property type="entry name" value="Glutathione-S-Trfase_C_sf"/>
</dbReference>
<dbReference type="RefSeq" id="WP_162409907.1">
    <property type="nucleotide sequence ID" value="NZ_CP093331.1"/>
</dbReference>
<dbReference type="InterPro" id="IPR004045">
    <property type="entry name" value="Glutathione_S-Trfase_N"/>
</dbReference>
<dbReference type="InterPro" id="IPR040079">
    <property type="entry name" value="Glutathione_S-Trfase"/>
</dbReference>
<dbReference type="PANTHER" id="PTHR44051">
    <property type="entry name" value="GLUTATHIONE S-TRANSFERASE-RELATED"/>
    <property type="match status" value="1"/>
</dbReference>
<name>A0ABQ6Z8C9_9GAMM</name>
<evidence type="ECO:0000259" key="1">
    <source>
        <dbReference type="PROSITE" id="PS50404"/>
    </source>
</evidence>
<comment type="caution">
    <text evidence="3">The sequence shown here is derived from an EMBL/GenBank/DDBJ whole genome shotgun (WGS) entry which is preliminary data.</text>
</comment>
<dbReference type="InterPro" id="IPR036249">
    <property type="entry name" value="Thioredoxin-like_sf"/>
</dbReference>
<dbReference type="SUPFAM" id="SSF52833">
    <property type="entry name" value="Thioredoxin-like"/>
    <property type="match status" value="1"/>
</dbReference>
<dbReference type="Pfam" id="PF13410">
    <property type="entry name" value="GST_C_2"/>
    <property type="match status" value="1"/>
</dbReference>
<dbReference type="SUPFAM" id="SSF47616">
    <property type="entry name" value="GST C-terminal domain-like"/>
    <property type="match status" value="1"/>
</dbReference>
<dbReference type="SFLD" id="SFLDS00019">
    <property type="entry name" value="Glutathione_Transferase_(cytos"/>
    <property type="match status" value="1"/>
</dbReference>
<feature type="domain" description="GST N-terminal" evidence="1">
    <location>
        <begin position="1"/>
        <end position="84"/>
    </location>
</feature>
<evidence type="ECO:0000259" key="2">
    <source>
        <dbReference type="PROSITE" id="PS50405"/>
    </source>
</evidence>
<evidence type="ECO:0000313" key="4">
    <source>
        <dbReference type="Proteomes" id="UP000788419"/>
    </source>
</evidence>
<dbReference type="PROSITE" id="PS50404">
    <property type="entry name" value="GST_NTER"/>
    <property type="match status" value="1"/>
</dbReference>
<evidence type="ECO:0000313" key="3">
    <source>
        <dbReference type="EMBL" id="KAF1695002.1"/>
    </source>
</evidence>